<dbReference type="GO" id="GO:0016538">
    <property type="term" value="F:cyclin-dependent protein serine/threonine kinase regulator activity"/>
    <property type="evidence" value="ECO:0007669"/>
    <property type="project" value="InterPro"/>
</dbReference>
<keyword evidence="2 4" id="KW-0195">Cyclin</keyword>
<dbReference type="OrthoDB" id="5590282at2759"/>
<protein>
    <submittedName>
        <fullName evidence="7">Cyclin-like protein</fullName>
    </submittedName>
</protein>
<reference evidence="8" key="1">
    <citation type="journal article" date="2018" name="Nat. Microbiol.">
        <title>Leveraging single-cell genomics to expand the fungal tree of life.</title>
        <authorList>
            <person name="Ahrendt S.R."/>
            <person name="Quandt C.A."/>
            <person name="Ciobanu D."/>
            <person name="Clum A."/>
            <person name="Salamov A."/>
            <person name="Andreopoulos B."/>
            <person name="Cheng J.F."/>
            <person name="Woyke T."/>
            <person name="Pelin A."/>
            <person name="Henrissat B."/>
            <person name="Reynolds N.K."/>
            <person name="Benny G.L."/>
            <person name="Smith M.E."/>
            <person name="James T.Y."/>
            <person name="Grigoriev I.V."/>
        </authorList>
    </citation>
    <scope>NUCLEOTIDE SEQUENCE [LARGE SCALE GENOMIC DNA]</scope>
</reference>
<evidence type="ECO:0000256" key="4">
    <source>
        <dbReference type="RuleBase" id="RU000383"/>
    </source>
</evidence>
<dbReference type="AlphaFoldDB" id="A0A4P9WN48"/>
<dbReference type="InterPro" id="IPR013763">
    <property type="entry name" value="Cyclin-like_dom"/>
</dbReference>
<feature type="domain" description="Cyclin-like" evidence="5">
    <location>
        <begin position="7"/>
        <end position="91"/>
    </location>
</feature>
<keyword evidence="3" id="KW-0131">Cell cycle</keyword>
<dbReference type="FunFam" id="1.10.472.10:FF:000001">
    <property type="entry name" value="G2/mitotic-specific cyclin"/>
    <property type="match status" value="1"/>
</dbReference>
<organism evidence="7 8">
    <name type="scientific">Blyttiomyces helicus</name>
    <dbReference type="NCBI Taxonomy" id="388810"/>
    <lineage>
        <taxon>Eukaryota</taxon>
        <taxon>Fungi</taxon>
        <taxon>Fungi incertae sedis</taxon>
        <taxon>Chytridiomycota</taxon>
        <taxon>Chytridiomycota incertae sedis</taxon>
        <taxon>Chytridiomycetes</taxon>
        <taxon>Chytridiomycetes incertae sedis</taxon>
        <taxon>Blyttiomyces</taxon>
    </lineage>
</organism>
<feature type="domain" description="Cyclin C-terminal" evidence="6">
    <location>
        <begin position="100"/>
        <end position="213"/>
    </location>
</feature>
<dbReference type="SMART" id="SM01332">
    <property type="entry name" value="Cyclin_C"/>
    <property type="match status" value="1"/>
</dbReference>
<sequence>MRTTLLNWLVQVHAQFRLLPETLHLTANIIDRFLSLKPVSLEKLQLAGIASLFIACKFEEIVVPGVDHLVYMVAGSSSPADILAAERFVLGILKYDLGAPSPHQFMRRIAKADGFDVRPRVLAKYLMEVMLLDERFLPWPASKVAAVATFVARKAISQADWTPAHVELSGYMEAEILPGAYMLIDSVATRAPGTFVYEKYCQAKFMYAAWYMGEYIKRGGG</sequence>
<dbReference type="InterPro" id="IPR039361">
    <property type="entry name" value="Cyclin"/>
</dbReference>
<evidence type="ECO:0000259" key="6">
    <source>
        <dbReference type="SMART" id="SM01332"/>
    </source>
</evidence>
<dbReference type="PANTHER" id="PTHR10177">
    <property type="entry name" value="CYCLINS"/>
    <property type="match status" value="1"/>
</dbReference>
<evidence type="ECO:0000256" key="3">
    <source>
        <dbReference type="ARBA" id="ARBA00023306"/>
    </source>
</evidence>
<dbReference type="PIRSF" id="PIRSF001771">
    <property type="entry name" value="Cyclin_A_B_D_E"/>
    <property type="match status" value="1"/>
</dbReference>
<dbReference type="GO" id="GO:0051301">
    <property type="term" value="P:cell division"/>
    <property type="evidence" value="ECO:0007669"/>
    <property type="project" value="UniProtKB-KW"/>
</dbReference>
<keyword evidence="1" id="KW-0132">Cell division</keyword>
<dbReference type="Proteomes" id="UP000269721">
    <property type="component" value="Unassembled WGS sequence"/>
</dbReference>
<evidence type="ECO:0000256" key="2">
    <source>
        <dbReference type="ARBA" id="ARBA00023127"/>
    </source>
</evidence>
<evidence type="ECO:0000313" key="7">
    <source>
        <dbReference type="EMBL" id="RKO93675.1"/>
    </source>
</evidence>
<dbReference type="Gene3D" id="1.10.472.10">
    <property type="entry name" value="Cyclin-like"/>
    <property type="match status" value="2"/>
</dbReference>
<keyword evidence="8" id="KW-1185">Reference proteome</keyword>
<evidence type="ECO:0000313" key="8">
    <source>
        <dbReference type="Proteomes" id="UP000269721"/>
    </source>
</evidence>
<dbReference type="Pfam" id="PF02984">
    <property type="entry name" value="Cyclin_C"/>
    <property type="match status" value="1"/>
</dbReference>
<accession>A0A4P9WN48</accession>
<dbReference type="EMBL" id="KZ994152">
    <property type="protein sequence ID" value="RKO93675.1"/>
    <property type="molecule type" value="Genomic_DNA"/>
</dbReference>
<dbReference type="InterPro" id="IPR036915">
    <property type="entry name" value="Cyclin-like_sf"/>
</dbReference>
<comment type="similarity">
    <text evidence="4">Belongs to the cyclin family.</text>
</comment>
<dbReference type="SMART" id="SM00385">
    <property type="entry name" value="CYCLIN"/>
    <property type="match status" value="2"/>
</dbReference>
<evidence type="ECO:0000256" key="1">
    <source>
        <dbReference type="ARBA" id="ARBA00022618"/>
    </source>
</evidence>
<feature type="domain" description="Cyclin-like" evidence="5">
    <location>
        <begin position="104"/>
        <end position="185"/>
    </location>
</feature>
<proteinExistence type="inferred from homology"/>
<dbReference type="Pfam" id="PF00134">
    <property type="entry name" value="Cyclin_N"/>
    <property type="match status" value="1"/>
</dbReference>
<dbReference type="InterPro" id="IPR046965">
    <property type="entry name" value="Cyclin_A/B-like"/>
</dbReference>
<dbReference type="SUPFAM" id="SSF47954">
    <property type="entry name" value="Cyclin-like"/>
    <property type="match status" value="2"/>
</dbReference>
<dbReference type="InterPro" id="IPR004367">
    <property type="entry name" value="Cyclin_C-dom"/>
</dbReference>
<evidence type="ECO:0000259" key="5">
    <source>
        <dbReference type="SMART" id="SM00385"/>
    </source>
</evidence>
<dbReference type="InterPro" id="IPR006671">
    <property type="entry name" value="Cyclin_N"/>
</dbReference>
<dbReference type="GO" id="GO:0044772">
    <property type="term" value="P:mitotic cell cycle phase transition"/>
    <property type="evidence" value="ECO:0007669"/>
    <property type="project" value="InterPro"/>
</dbReference>
<gene>
    <name evidence="7" type="ORF">BDK51DRAFT_35678</name>
</gene>
<name>A0A4P9WN48_9FUNG</name>